<reference evidence="2 3" key="1">
    <citation type="submission" date="2021-06" db="EMBL/GenBank/DDBJ databases">
        <authorList>
            <person name="Palmer J.M."/>
        </authorList>
    </citation>
    <scope>NUCLEOTIDE SEQUENCE [LARGE SCALE GENOMIC DNA]</scope>
    <source>
        <strain evidence="2 3">CL_MEX2019</strain>
        <tissue evidence="2">Muscle</tissue>
    </source>
</reference>
<name>A0ABU7DIW6_9TELE</name>
<proteinExistence type="predicted"/>
<comment type="caution">
    <text evidence="2">The sequence shown here is derived from an EMBL/GenBank/DDBJ whole genome shotgun (WGS) entry which is preliminary data.</text>
</comment>
<evidence type="ECO:0000313" key="3">
    <source>
        <dbReference type="Proteomes" id="UP001352852"/>
    </source>
</evidence>
<gene>
    <name evidence="2" type="ORF">CHARACLAT_012108</name>
</gene>
<sequence>MFSLSLSGSPAPLSSPQACSTPVSVYPDYLPYCFMSTFICIYVRLCPLFHVLSLVYLVCLFLLRWGYDVAQKPGLIIHELCYLDLLLSLHWHLAWMQVILGE</sequence>
<evidence type="ECO:0000256" key="1">
    <source>
        <dbReference type="SAM" id="Phobius"/>
    </source>
</evidence>
<dbReference type="EMBL" id="JAHUTJ010025422">
    <property type="protein sequence ID" value="MED6274005.1"/>
    <property type="molecule type" value="Genomic_DNA"/>
</dbReference>
<keyword evidence="3" id="KW-1185">Reference proteome</keyword>
<dbReference type="Proteomes" id="UP001352852">
    <property type="component" value="Unassembled WGS sequence"/>
</dbReference>
<accession>A0ABU7DIW6</accession>
<keyword evidence="1" id="KW-1133">Transmembrane helix</keyword>
<evidence type="ECO:0000313" key="2">
    <source>
        <dbReference type="EMBL" id="MED6274005.1"/>
    </source>
</evidence>
<feature type="transmembrane region" description="Helical" evidence="1">
    <location>
        <begin position="36"/>
        <end position="63"/>
    </location>
</feature>
<keyword evidence="1" id="KW-0812">Transmembrane</keyword>
<organism evidence="2 3">
    <name type="scientific">Characodon lateralis</name>
    <dbReference type="NCBI Taxonomy" id="208331"/>
    <lineage>
        <taxon>Eukaryota</taxon>
        <taxon>Metazoa</taxon>
        <taxon>Chordata</taxon>
        <taxon>Craniata</taxon>
        <taxon>Vertebrata</taxon>
        <taxon>Euteleostomi</taxon>
        <taxon>Actinopterygii</taxon>
        <taxon>Neopterygii</taxon>
        <taxon>Teleostei</taxon>
        <taxon>Neoteleostei</taxon>
        <taxon>Acanthomorphata</taxon>
        <taxon>Ovalentaria</taxon>
        <taxon>Atherinomorphae</taxon>
        <taxon>Cyprinodontiformes</taxon>
        <taxon>Goodeidae</taxon>
        <taxon>Characodon</taxon>
    </lineage>
</organism>
<keyword evidence="1" id="KW-0472">Membrane</keyword>
<protein>
    <submittedName>
        <fullName evidence="2">Uncharacterized protein</fullName>
    </submittedName>
</protein>